<reference evidence="2 3" key="1">
    <citation type="submission" date="2018-03" db="EMBL/GenBank/DDBJ databases">
        <title>Bioinformatic expansion and discovery of thiopeptide antibiotics.</title>
        <authorList>
            <person name="Schwalen C.J."/>
            <person name="Hudson G.A."/>
            <person name="Mitchell D.A."/>
        </authorList>
    </citation>
    <scope>NUCLEOTIDE SEQUENCE [LARGE SCALE GENOMIC DNA]</scope>
    <source>
        <strain evidence="2 3">ATCC 21389</strain>
    </source>
</reference>
<evidence type="ECO:0000259" key="1">
    <source>
        <dbReference type="SMART" id="SM00332"/>
    </source>
</evidence>
<dbReference type="OrthoDB" id="3808825at2"/>
<dbReference type="SUPFAM" id="SSF81606">
    <property type="entry name" value="PP2C-like"/>
    <property type="match status" value="1"/>
</dbReference>
<name>A0A2V4N625_9ACTN</name>
<keyword evidence="3" id="KW-1185">Reference proteome</keyword>
<dbReference type="AlphaFoldDB" id="A0A2V4N625"/>
<dbReference type="InterPro" id="IPR036457">
    <property type="entry name" value="PPM-type-like_dom_sf"/>
</dbReference>
<dbReference type="EMBL" id="PYBW01000050">
    <property type="protein sequence ID" value="PYC78429.1"/>
    <property type="molecule type" value="Genomic_DNA"/>
</dbReference>
<evidence type="ECO:0000313" key="3">
    <source>
        <dbReference type="Proteomes" id="UP000248039"/>
    </source>
</evidence>
<organism evidence="2 3">
    <name type="scientific">Streptomyces tateyamensis</name>
    <dbReference type="NCBI Taxonomy" id="565073"/>
    <lineage>
        <taxon>Bacteria</taxon>
        <taxon>Bacillati</taxon>
        <taxon>Actinomycetota</taxon>
        <taxon>Actinomycetes</taxon>
        <taxon>Kitasatosporales</taxon>
        <taxon>Streptomycetaceae</taxon>
        <taxon>Streptomyces</taxon>
    </lineage>
</organism>
<comment type="caution">
    <text evidence="2">The sequence shown here is derived from an EMBL/GenBank/DDBJ whole genome shotgun (WGS) entry which is preliminary data.</text>
</comment>
<gene>
    <name evidence="2" type="ORF">C7C46_16335</name>
</gene>
<proteinExistence type="predicted"/>
<sequence length="319" mass="35418">MSVWLERRPQLGEDAEPLVLHHRPSGSGLLAVFDGSGGSGSSAAWQDPRGHTRTGAWVGSRVARLGAERWFAQHVEQAAEPDAESLQEQLRDLLTRVQSPTRSKVIGSMRRQLPTTMAAISYRPQTGSHLVEALWAGDSRGYVLRPETGLHPLTRDHTEETDALVQLTQDPPMTNVLSADRAFVVATSGIQTRSKCVMICATDGFFGYVSTPADFELHLLTTLAGAGTMHEWAQALAARVATYTGDDASLALVAVGYPGFDELRATFTGRTHQILAWLTPRPDPDDQERMRQWREQRWAEYRTEYEKFMPPIPVPEEEQ</sequence>
<dbReference type="Proteomes" id="UP000248039">
    <property type="component" value="Unassembled WGS sequence"/>
</dbReference>
<protein>
    <submittedName>
        <fullName evidence="2">Serine/threonine protein phosphatase</fullName>
    </submittedName>
</protein>
<evidence type="ECO:0000313" key="2">
    <source>
        <dbReference type="EMBL" id="PYC78429.1"/>
    </source>
</evidence>
<dbReference type="SMART" id="SM00332">
    <property type="entry name" value="PP2Cc"/>
    <property type="match status" value="1"/>
</dbReference>
<accession>A0A2V4N625</accession>
<dbReference type="InterPro" id="IPR001932">
    <property type="entry name" value="PPM-type_phosphatase-like_dom"/>
</dbReference>
<feature type="domain" description="PPM-type phosphatase" evidence="1">
    <location>
        <begin position="8"/>
        <end position="253"/>
    </location>
</feature>
<dbReference type="Gene3D" id="3.60.40.10">
    <property type="entry name" value="PPM-type phosphatase domain"/>
    <property type="match status" value="1"/>
</dbReference>